<evidence type="ECO:0000313" key="1">
    <source>
        <dbReference type="EMBL" id="KIY21270.1"/>
    </source>
</evidence>
<organism evidence="1 2">
    <name type="scientific">Mesobacillus subterraneus</name>
    <dbReference type="NCBI Taxonomy" id="285983"/>
    <lineage>
        <taxon>Bacteria</taxon>
        <taxon>Bacillati</taxon>
        <taxon>Bacillota</taxon>
        <taxon>Bacilli</taxon>
        <taxon>Bacillales</taxon>
        <taxon>Bacillaceae</taxon>
        <taxon>Mesobacillus</taxon>
    </lineage>
</organism>
<proteinExistence type="predicted"/>
<accession>A0A0D6Z7I6</accession>
<name>A0A0D6Z7I6_9BACI</name>
<comment type="caution">
    <text evidence="1">The sequence shown here is derived from an EMBL/GenBank/DDBJ whole genome shotgun (WGS) entry which is preliminary data.</text>
</comment>
<dbReference type="PATRIC" id="fig|285983.3.peg.1798"/>
<gene>
    <name evidence="1" type="ORF">UB32_14625</name>
</gene>
<dbReference type="EMBL" id="JXIQ01000114">
    <property type="protein sequence ID" value="KIY21270.1"/>
    <property type="molecule type" value="Genomic_DNA"/>
</dbReference>
<keyword evidence="2" id="KW-1185">Reference proteome</keyword>
<reference evidence="1 2" key="1">
    <citation type="submission" date="2015-01" db="EMBL/GenBank/DDBJ databases">
        <title>Draft genome sequences of the supercritical CO2 tolerant bacteria Bacillus subterraneus MITOT1 and Bacillus cereus MIT0214.</title>
        <authorList>
            <person name="Peet K.C."/>
            <person name="Thompson J.R."/>
        </authorList>
    </citation>
    <scope>NUCLEOTIDE SEQUENCE [LARGE SCALE GENOMIC DNA]</scope>
    <source>
        <strain evidence="1 2">MITOT1</strain>
    </source>
</reference>
<dbReference type="Proteomes" id="UP000032512">
    <property type="component" value="Unassembled WGS sequence"/>
</dbReference>
<evidence type="ECO:0000313" key="2">
    <source>
        <dbReference type="Proteomes" id="UP000032512"/>
    </source>
</evidence>
<protein>
    <submittedName>
        <fullName evidence="1">Uncharacterized protein</fullName>
    </submittedName>
</protein>
<sequence>MVYLRGRVKFPIGGNKVNSLSPRAFVAGFGAIPKPTVKSGWEKMEVLQAFKNCRFERLLSMP</sequence>
<dbReference type="AlphaFoldDB" id="A0A0D6Z7I6"/>